<evidence type="ECO:0000313" key="1">
    <source>
        <dbReference type="EMBL" id="TWP29265.1"/>
    </source>
</evidence>
<dbReference type="InterPro" id="IPR046033">
    <property type="entry name" value="DUF5991"/>
</dbReference>
<dbReference type="OrthoDB" id="1253222at2"/>
<gene>
    <name evidence="1" type="ORF">ETU09_03330</name>
</gene>
<organism evidence="1 2">
    <name type="scientific">Apibacter muscae</name>
    <dbReference type="NCBI Taxonomy" id="2509004"/>
    <lineage>
        <taxon>Bacteria</taxon>
        <taxon>Pseudomonadati</taxon>
        <taxon>Bacteroidota</taxon>
        <taxon>Flavobacteriia</taxon>
        <taxon>Flavobacteriales</taxon>
        <taxon>Weeksellaceae</taxon>
        <taxon>Apibacter</taxon>
    </lineage>
</organism>
<dbReference type="EMBL" id="SELH01000015">
    <property type="protein sequence ID" value="TWP29265.1"/>
    <property type="molecule type" value="Genomic_DNA"/>
</dbReference>
<dbReference type="Pfam" id="PF19453">
    <property type="entry name" value="DUF5991"/>
    <property type="match status" value="1"/>
</dbReference>
<sequence>MERLKTYIFILLSFSFINCKGQTKGSDKEIFIGKNFYTGDELSNFMVNKTGNTNIDSISYSIYQSVNQKNLFIFSLEKFISNEDIELYKIIDTVNIKGNIKRIKLIEADSLDYKNLNLFYEGKKRKSWSFPNYNSNSNTANNKWLGSYSLIVDYGKLDEFSEMQISYDIQVSENNCTFSGLGYKTYFTDSCKYIFNNDQLVLKYIKEIDGDGFSNHNTIDTLAIINLKNNLYYIKSPIIADKNWNYDRLIPLTKD</sequence>
<reference evidence="1 2" key="1">
    <citation type="submission" date="2019-02" db="EMBL/GenBank/DDBJ databases">
        <title>Apibacter muscae sp. nov.: a novel member of the house fly microbiota.</title>
        <authorList>
            <person name="Park R."/>
        </authorList>
    </citation>
    <scope>NUCLEOTIDE SEQUENCE [LARGE SCALE GENOMIC DNA]</scope>
    <source>
        <strain evidence="1 2">AL1</strain>
    </source>
</reference>
<dbReference type="RefSeq" id="WP_146291897.1">
    <property type="nucleotide sequence ID" value="NZ_SELH01000015.1"/>
</dbReference>
<name>A0A563DGD9_9FLAO</name>
<dbReference type="Proteomes" id="UP000319499">
    <property type="component" value="Unassembled WGS sequence"/>
</dbReference>
<proteinExistence type="predicted"/>
<dbReference type="AlphaFoldDB" id="A0A563DGD9"/>
<keyword evidence="2" id="KW-1185">Reference proteome</keyword>
<protein>
    <submittedName>
        <fullName evidence="1">Uncharacterized protein</fullName>
    </submittedName>
</protein>
<accession>A0A563DGD9</accession>
<evidence type="ECO:0000313" key="2">
    <source>
        <dbReference type="Proteomes" id="UP000319499"/>
    </source>
</evidence>
<comment type="caution">
    <text evidence="1">The sequence shown here is derived from an EMBL/GenBank/DDBJ whole genome shotgun (WGS) entry which is preliminary data.</text>
</comment>